<evidence type="ECO:0000313" key="12">
    <source>
        <dbReference type="EMBL" id="GAQ94741.1"/>
    </source>
</evidence>
<dbReference type="AlphaFoldDB" id="A0A0U9HXZ3"/>
<feature type="binding site" evidence="9">
    <location>
        <begin position="189"/>
        <end position="193"/>
    </location>
    <ligand>
        <name>GTP</name>
        <dbReference type="ChEBI" id="CHEBI:37565"/>
    </ligand>
</feature>
<dbReference type="InterPro" id="IPR042101">
    <property type="entry name" value="SRP54_N_sf"/>
</dbReference>
<dbReference type="Pfam" id="PF00448">
    <property type="entry name" value="SRP54"/>
    <property type="match status" value="1"/>
</dbReference>
<name>A0A0U9HXZ3_9BACT</name>
<evidence type="ECO:0000313" key="13">
    <source>
        <dbReference type="Proteomes" id="UP000054976"/>
    </source>
</evidence>
<dbReference type="GO" id="GO:0008312">
    <property type="term" value="F:7S RNA binding"/>
    <property type="evidence" value="ECO:0007669"/>
    <property type="project" value="InterPro"/>
</dbReference>
<evidence type="ECO:0000256" key="3">
    <source>
        <dbReference type="ARBA" id="ARBA00022801"/>
    </source>
</evidence>
<feature type="binding site" evidence="9">
    <location>
        <begin position="247"/>
        <end position="250"/>
    </location>
    <ligand>
        <name>GTP</name>
        <dbReference type="ChEBI" id="CHEBI:37565"/>
    </ligand>
</feature>
<dbReference type="GO" id="GO:0005525">
    <property type="term" value="F:GTP binding"/>
    <property type="evidence" value="ECO:0007669"/>
    <property type="project" value="UniProtKB-UniRule"/>
</dbReference>
<dbReference type="Proteomes" id="UP000054976">
    <property type="component" value="Unassembled WGS sequence"/>
</dbReference>
<evidence type="ECO:0000256" key="8">
    <source>
        <dbReference type="ARBA" id="ARBA00048027"/>
    </source>
</evidence>
<dbReference type="EC" id="3.6.5.4" evidence="9"/>
<keyword evidence="5 9" id="KW-0342">GTP-binding</keyword>
<accession>A0A0U9HXZ3</accession>
<dbReference type="GO" id="GO:0048500">
    <property type="term" value="C:signal recognition particle"/>
    <property type="evidence" value="ECO:0007669"/>
    <property type="project" value="UniProtKB-UniRule"/>
</dbReference>
<comment type="caution">
    <text evidence="12">The sequence shown here is derived from an EMBL/GenBank/DDBJ whole genome shotgun (WGS) entry which is preliminary data.</text>
</comment>
<feature type="coiled-coil region" evidence="10">
    <location>
        <begin position="303"/>
        <end position="342"/>
    </location>
</feature>
<dbReference type="InterPro" id="IPR027417">
    <property type="entry name" value="P-loop_NTPase"/>
</dbReference>
<dbReference type="FunFam" id="3.40.50.300:FF:000022">
    <property type="entry name" value="Signal recognition particle 54 kDa subunit"/>
    <property type="match status" value="1"/>
</dbReference>
<dbReference type="Gene3D" id="1.20.120.140">
    <property type="entry name" value="Signal recognition particle SRP54, nucleotide-binding domain"/>
    <property type="match status" value="1"/>
</dbReference>
<evidence type="ECO:0000256" key="5">
    <source>
        <dbReference type="ARBA" id="ARBA00023134"/>
    </source>
</evidence>
<organism evidence="12 13">
    <name type="scientific">Thermodesulfovibrio aggregans</name>
    <dbReference type="NCBI Taxonomy" id="86166"/>
    <lineage>
        <taxon>Bacteria</taxon>
        <taxon>Pseudomonadati</taxon>
        <taxon>Nitrospirota</taxon>
        <taxon>Thermodesulfovibrionia</taxon>
        <taxon>Thermodesulfovibrionales</taxon>
        <taxon>Thermodesulfovibrionaceae</taxon>
        <taxon>Thermodesulfovibrio</taxon>
    </lineage>
</organism>
<reference evidence="13" key="1">
    <citation type="submission" date="2016-01" db="EMBL/GenBank/DDBJ databases">
        <title>Draft genome sequence of Thermodesulfovibrio aggregans strain TGE-P1.</title>
        <authorList>
            <person name="Sekiguchi Y."/>
            <person name="Ohashi A."/>
            <person name="Matsuura N."/>
            <person name="Tourlousse M.D."/>
        </authorList>
    </citation>
    <scope>NUCLEOTIDE SEQUENCE [LARGE SCALE GENOMIC DNA]</scope>
    <source>
        <strain evidence="13">TGE-P1</strain>
    </source>
</reference>
<dbReference type="InterPro" id="IPR004780">
    <property type="entry name" value="SRP"/>
</dbReference>
<dbReference type="Pfam" id="PF02881">
    <property type="entry name" value="SRP54_N"/>
    <property type="match status" value="1"/>
</dbReference>
<dbReference type="InterPro" id="IPR000897">
    <property type="entry name" value="SRP54_GTPase_dom"/>
</dbReference>
<evidence type="ECO:0000256" key="4">
    <source>
        <dbReference type="ARBA" id="ARBA00022884"/>
    </source>
</evidence>
<dbReference type="Gene3D" id="3.40.50.300">
    <property type="entry name" value="P-loop containing nucleotide triphosphate hydrolases"/>
    <property type="match status" value="1"/>
</dbReference>
<dbReference type="CDD" id="cd18539">
    <property type="entry name" value="SRP_G"/>
    <property type="match status" value="1"/>
</dbReference>
<dbReference type="SUPFAM" id="SSF47446">
    <property type="entry name" value="Signal peptide-binding domain"/>
    <property type="match status" value="1"/>
</dbReference>
<dbReference type="RefSeq" id="WP_059176167.1">
    <property type="nucleotide sequence ID" value="NZ_BCNO01000001.1"/>
</dbReference>
<keyword evidence="7 9" id="KW-0687">Ribonucleoprotein</keyword>
<dbReference type="InterPro" id="IPR022941">
    <property type="entry name" value="SRP54"/>
</dbReference>
<comment type="subunit">
    <text evidence="9">Part of the signal recognition particle protein translocation system, which is composed of SRP and FtsY.</text>
</comment>
<dbReference type="InterPro" id="IPR003593">
    <property type="entry name" value="AAA+_ATPase"/>
</dbReference>
<dbReference type="GO" id="GO:0006614">
    <property type="term" value="P:SRP-dependent cotranslational protein targeting to membrane"/>
    <property type="evidence" value="ECO:0007669"/>
    <property type="project" value="InterPro"/>
</dbReference>
<sequence>MFEALTEKLDAIFKKLKGRGILKEEDVDAALKEIRIALLEADVNFKVVKSFIERVRQKAIGKEILESLSPAQQVIKIVYDELCELLGGTTAKINLSPNPPTIFMMVGLHGSGKTTTSAKLARIFKKQGRRPMLVAADLQRPAAIDQLVTLGKQIDIPVFHSYEIKDPRQVCREALKKALIDRMDPVIVDTAGRMHVDEELMTELKDIKEILNPHEILFVADAMTGQDAVNIAKSFNEKIGITGVILTKMDGDARGGAALSIKEVTGKPIKLIGTGEKLDALEEFYPDRMANRILGMGDVLTLIEQAQKAYDEKEAEKLKKKIEKEEFTFEDLRDQIRKMRKMGPLENILSMLPGAHKILKDIKIDEREFVKVEAIINSMTPEERRNPKILNASRRIRIAKGSGTTVTDVNRLIKQFNEMKKLMKKMKHGKGFKLPKIFPF</sequence>
<dbReference type="InterPro" id="IPR004125">
    <property type="entry name" value="Signal_recog_particle_SRP54_M"/>
</dbReference>
<dbReference type="GO" id="GO:0003924">
    <property type="term" value="F:GTPase activity"/>
    <property type="evidence" value="ECO:0007669"/>
    <property type="project" value="UniProtKB-UniRule"/>
</dbReference>
<feature type="domain" description="SRP54-type proteins GTP-binding" evidence="11">
    <location>
        <begin position="268"/>
        <end position="281"/>
    </location>
</feature>
<dbReference type="SMART" id="SM00382">
    <property type="entry name" value="AAA"/>
    <property type="match status" value="1"/>
</dbReference>
<dbReference type="PANTHER" id="PTHR11564">
    <property type="entry name" value="SIGNAL RECOGNITION PARTICLE 54K PROTEIN SRP54"/>
    <property type="match status" value="1"/>
</dbReference>
<evidence type="ECO:0000256" key="10">
    <source>
        <dbReference type="SAM" id="Coils"/>
    </source>
</evidence>
<dbReference type="SMART" id="SM00963">
    <property type="entry name" value="SRP54_N"/>
    <property type="match status" value="1"/>
</dbReference>
<evidence type="ECO:0000256" key="6">
    <source>
        <dbReference type="ARBA" id="ARBA00023135"/>
    </source>
</evidence>
<protein>
    <recommendedName>
        <fullName evidence="9">Signal recognition particle protein</fullName>
        <ecNumber evidence="9">3.6.5.4</ecNumber>
    </recommendedName>
    <alternativeName>
        <fullName evidence="9">Fifty-four homolog</fullName>
    </alternativeName>
</protein>
<dbReference type="HAMAP" id="MF_00306">
    <property type="entry name" value="SRP54"/>
    <property type="match status" value="1"/>
</dbReference>
<keyword evidence="10" id="KW-0175">Coiled coil</keyword>
<dbReference type="STRING" id="86166.TAGGR_1926"/>
<gene>
    <name evidence="9" type="primary">ffh</name>
    <name evidence="12" type="ORF">TAGGR_1926</name>
</gene>
<dbReference type="PANTHER" id="PTHR11564:SF5">
    <property type="entry name" value="SIGNAL RECOGNITION PARTICLE SUBUNIT SRP54"/>
    <property type="match status" value="1"/>
</dbReference>
<comment type="catalytic activity">
    <reaction evidence="8 9">
        <text>GTP + H2O = GDP + phosphate + H(+)</text>
        <dbReference type="Rhea" id="RHEA:19669"/>
        <dbReference type="ChEBI" id="CHEBI:15377"/>
        <dbReference type="ChEBI" id="CHEBI:15378"/>
        <dbReference type="ChEBI" id="CHEBI:37565"/>
        <dbReference type="ChEBI" id="CHEBI:43474"/>
        <dbReference type="ChEBI" id="CHEBI:58189"/>
        <dbReference type="EC" id="3.6.5.4"/>
    </reaction>
</comment>
<comment type="domain">
    <text evidence="9">Composed of three domains: the N-terminal N domain, which is responsible for interactions with the ribosome, the central G domain, which binds GTP, and the C-terminal M domain, which binds the RNA and the signal sequence of the RNC.</text>
</comment>
<evidence type="ECO:0000256" key="1">
    <source>
        <dbReference type="ARBA" id="ARBA00005450"/>
    </source>
</evidence>
<evidence type="ECO:0000256" key="2">
    <source>
        <dbReference type="ARBA" id="ARBA00022741"/>
    </source>
</evidence>
<dbReference type="NCBIfam" id="TIGR00959">
    <property type="entry name" value="ffh"/>
    <property type="match status" value="1"/>
</dbReference>
<dbReference type="Pfam" id="PF02978">
    <property type="entry name" value="SRP_SPB"/>
    <property type="match status" value="1"/>
</dbReference>
<comment type="similarity">
    <text evidence="1 9">Belongs to the GTP-binding SRP family. SRP54 subfamily.</text>
</comment>
<evidence type="ECO:0000259" key="11">
    <source>
        <dbReference type="PROSITE" id="PS00300"/>
    </source>
</evidence>
<evidence type="ECO:0000256" key="7">
    <source>
        <dbReference type="ARBA" id="ARBA00023274"/>
    </source>
</evidence>
<feature type="binding site" evidence="9">
    <location>
        <begin position="107"/>
        <end position="114"/>
    </location>
    <ligand>
        <name>GTP</name>
        <dbReference type="ChEBI" id="CHEBI:37565"/>
    </ligand>
</feature>
<keyword evidence="2 9" id="KW-0547">Nucleotide-binding</keyword>
<keyword evidence="6 9" id="KW-0733">Signal recognition particle</keyword>
<keyword evidence="13" id="KW-1185">Reference proteome</keyword>
<dbReference type="InterPro" id="IPR013822">
    <property type="entry name" value="Signal_recog_particl_SRP54_hlx"/>
</dbReference>
<keyword evidence="4 9" id="KW-0694">RNA-binding</keyword>
<keyword evidence="3 9" id="KW-0378">Hydrolase</keyword>
<evidence type="ECO:0000256" key="9">
    <source>
        <dbReference type="HAMAP-Rule" id="MF_00306"/>
    </source>
</evidence>
<dbReference type="OrthoDB" id="9804720at2"/>
<proteinExistence type="inferred from homology"/>
<dbReference type="SUPFAM" id="SSF52540">
    <property type="entry name" value="P-loop containing nucleoside triphosphate hydrolases"/>
    <property type="match status" value="1"/>
</dbReference>
<dbReference type="SMART" id="SM00962">
    <property type="entry name" value="SRP54"/>
    <property type="match status" value="1"/>
</dbReference>
<dbReference type="InterPro" id="IPR036891">
    <property type="entry name" value="Signal_recog_part_SRP54_M_sf"/>
</dbReference>
<dbReference type="EMBL" id="BCNO01000001">
    <property type="protein sequence ID" value="GAQ94741.1"/>
    <property type="molecule type" value="Genomic_DNA"/>
</dbReference>
<dbReference type="Gene3D" id="1.10.260.30">
    <property type="entry name" value="Signal recognition particle, SRP54 subunit, M-domain"/>
    <property type="match status" value="1"/>
</dbReference>
<comment type="subcellular location">
    <subcellularLocation>
        <location evidence="9">Cytoplasm</location>
    </subcellularLocation>
    <text evidence="9">The SRP-RNC complex is targeted to the cytoplasmic membrane.</text>
</comment>
<dbReference type="PROSITE" id="PS00300">
    <property type="entry name" value="SRP54"/>
    <property type="match status" value="1"/>
</dbReference>
<comment type="function">
    <text evidence="9">Involved in targeting and insertion of nascent membrane proteins into the cytoplasmic membrane. Binds to the hydrophobic signal sequence of the ribosome-nascent chain (RNC) as it emerges from the ribosomes. The SRP-RNC complex is then targeted to the cytoplasmic membrane where it interacts with the SRP receptor FtsY.</text>
</comment>
<keyword evidence="9" id="KW-0963">Cytoplasm</keyword>